<dbReference type="SUPFAM" id="SSF88633">
    <property type="entry name" value="Positive stranded ssRNA viruses"/>
    <property type="match status" value="1"/>
</dbReference>
<evidence type="ECO:0000256" key="1">
    <source>
        <dbReference type="ARBA" id="ARBA00004328"/>
    </source>
</evidence>
<dbReference type="GO" id="GO:0044423">
    <property type="term" value="C:virion component"/>
    <property type="evidence" value="ECO:0007669"/>
    <property type="project" value="UniProtKB-KW"/>
</dbReference>
<evidence type="ECO:0000313" key="5">
    <source>
        <dbReference type="EMBL" id="WZI33538.1"/>
    </source>
</evidence>
<dbReference type="InterPro" id="IPR029053">
    <property type="entry name" value="Viral_coat"/>
</dbReference>
<dbReference type="Pfam" id="PF00915">
    <property type="entry name" value="Calici_coat"/>
    <property type="match status" value="1"/>
</dbReference>
<feature type="compositionally biased region" description="Polar residues" evidence="3">
    <location>
        <begin position="1"/>
        <end position="16"/>
    </location>
</feature>
<accession>A0AB38ZKD0</accession>
<name>A0AB38ZKD0_9VIRU</name>
<evidence type="ECO:0000259" key="4">
    <source>
        <dbReference type="Pfam" id="PF00915"/>
    </source>
</evidence>
<dbReference type="Gene3D" id="2.60.120.20">
    <property type="match status" value="1"/>
</dbReference>
<feature type="region of interest" description="Disordered" evidence="3">
    <location>
        <begin position="1"/>
        <end position="38"/>
    </location>
</feature>
<proteinExistence type="predicted"/>
<feature type="compositionally biased region" description="Polar residues" evidence="3">
    <location>
        <begin position="24"/>
        <end position="35"/>
    </location>
</feature>
<feature type="domain" description="Calicivirus coat protein" evidence="4">
    <location>
        <begin position="47"/>
        <end position="231"/>
    </location>
</feature>
<dbReference type="EMBL" id="PP272773">
    <property type="protein sequence ID" value="WZI33538.1"/>
    <property type="molecule type" value="Viral_cRNA"/>
</dbReference>
<organism evidence="5">
    <name type="scientific">Suncus murinus ribovirus 1</name>
    <dbReference type="NCBI Taxonomy" id="3139575"/>
    <lineage>
        <taxon>Viruses</taxon>
        <taxon>Riboviria</taxon>
    </lineage>
</organism>
<protein>
    <recommendedName>
        <fullName evidence="4">Calicivirus coat protein domain-containing protein</fullName>
    </recommendedName>
</protein>
<evidence type="ECO:0000256" key="3">
    <source>
        <dbReference type="SAM" id="MobiDB-lite"/>
    </source>
</evidence>
<sequence>MAGNNVSNAPIPNSSGGAAEEFDSTITPPTGNLSSIGIDMTDNTEVPARSGMVNVIDTFFRSNYVSKALFEWNTEQHPGTLLWSAKVHPMDSHQWIEYVAKMYNTWGGGFDYAFKVAGTAFHAGQIVFARLPPNIKPESIKTTADITAFECYYIDPKCLEVNVKEVMDQRNIMYHWMDTKLDPDNPNSFGGYIACYVFIPLVTSSTGVQNINIQCWIKASQNFQFSQIRPLGGSGPIPINNVKLLVESYLDFHGQYLIPFNFGNSDSLNANANTVTTLTTTNVVQADGKYYSNLTSYDNYPNIFLVSNGYFETPSTWKKKVGADGWAGFEGYAKGDEIKIFPKNKDTGPVMCAPAGTQFDLIFQMRKSKQDGKSPPLISLRVSLKDITLQGIVFQFEDIGTYDPYHIFKKEEVIDWDDGVDFKTGSWNYLIYARNFASINDVKTFSPPLRETILCGDAAYYGYQIASVKHLFSTQALKDDLKQGQCIFLEMWDVVANVPISKAKLYFEGFITVPEVKTNVTWKPEKIKFTFLRIGPANTPMFNDHKMLKNQMYSDQLSEYIEFKENGRNRSSSSSRSSRS</sequence>
<evidence type="ECO:0000256" key="2">
    <source>
        <dbReference type="ARBA" id="ARBA00022844"/>
    </source>
</evidence>
<comment type="subcellular location">
    <subcellularLocation>
        <location evidence="1">Virion</location>
    </subcellularLocation>
</comment>
<reference evidence="5" key="2">
    <citation type="submission" date="2024-01" db="EMBL/GenBank/DDBJ databases">
        <authorList>
            <person name="Zhang X.-A."/>
            <person name="Zhang J.-T."/>
            <person name="Hu Z.-Y."/>
            <person name="Liu W."/>
        </authorList>
    </citation>
    <scope>NUCLEOTIDE SEQUENCE</scope>
    <source>
        <strain evidence="5">Ribo_6</strain>
    </source>
</reference>
<dbReference type="InterPro" id="IPR004005">
    <property type="entry name" value="Calicivirus_coat"/>
</dbReference>
<keyword evidence="2" id="KW-0946">Virion</keyword>
<reference evidence="5" key="1">
    <citation type="journal article" date="2024" name="NPJ Biofilms Microbiomes">
        <title>Decoding the RNA viromes in shrew lungs along the eastern coast of China.</title>
        <authorList>
            <person name="Zhang J.T."/>
            <person name="Hu Z.Y."/>
            <person name="Tang F."/>
            <person name="Liu Y.T."/>
            <person name="Tan W.L."/>
            <person name="Ma X.F."/>
            <person name="Zhang Y.F."/>
            <person name="Si G.Q."/>
            <person name="Zhang L."/>
            <person name="Zhang M.Q."/>
            <person name="Peng C."/>
            <person name="Fu B.K."/>
            <person name="Fang L.Q."/>
            <person name="Zhang X.A."/>
            <person name="Liu W."/>
        </authorList>
    </citation>
    <scope>NUCLEOTIDE SEQUENCE</scope>
    <source>
        <strain evidence="5">Ribo_6</strain>
    </source>
</reference>